<feature type="repeat" description="RCC1" evidence="2">
    <location>
        <begin position="240"/>
        <end position="292"/>
    </location>
</feature>
<dbReference type="Gene3D" id="2.130.10.30">
    <property type="entry name" value="Regulator of chromosome condensation 1/beta-lactamase-inhibitor protein II"/>
    <property type="match status" value="1"/>
</dbReference>
<gene>
    <name evidence="5" type="ORF">SAMEA4029010_CIC11G00000005855</name>
</gene>
<dbReference type="InterPro" id="IPR036770">
    <property type="entry name" value="Ankyrin_rpt-contain_sf"/>
</dbReference>
<feature type="repeat" description="RCC1" evidence="2">
    <location>
        <begin position="172"/>
        <end position="239"/>
    </location>
</feature>
<evidence type="ECO:0000256" key="2">
    <source>
        <dbReference type="PROSITE-ProRule" id="PRU00235"/>
    </source>
</evidence>
<feature type="compositionally biased region" description="Low complexity" evidence="3">
    <location>
        <begin position="1230"/>
        <end position="1243"/>
    </location>
</feature>
<dbReference type="SMART" id="SM00225">
    <property type="entry name" value="BTB"/>
    <property type="match status" value="1"/>
</dbReference>
<dbReference type="PROSITE" id="PS50012">
    <property type="entry name" value="RCC1_3"/>
    <property type="match status" value="3"/>
</dbReference>
<feature type="repeat" description="RCC1" evidence="2">
    <location>
        <begin position="293"/>
        <end position="358"/>
    </location>
</feature>
<organism evidence="5 6">
    <name type="scientific">Sungouiella intermedia</name>
    <dbReference type="NCBI Taxonomy" id="45354"/>
    <lineage>
        <taxon>Eukaryota</taxon>
        <taxon>Fungi</taxon>
        <taxon>Dikarya</taxon>
        <taxon>Ascomycota</taxon>
        <taxon>Saccharomycotina</taxon>
        <taxon>Pichiomycetes</taxon>
        <taxon>Metschnikowiaceae</taxon>
        <taxon>Sungouiella</taxon>
    </lineage>
</organism>
<dbReference type="PROSITE" id="PS50097">
    <property type="entry name" value="BTB"/>
    <property type="match status" value="1"/>
</dbReference>
<dbReference type="SUPFAM" id="SSF50985">
    <property type="entry name" value="RCC1/BLIP-II"/>
    <property type="match status" value="1"/>
</dbReference>
<dbReference type="InterPro" id="IPR000408">
    <property type="entry name" value="Reg_chr_condens"/>
</dbReference>
<dbReference type="InterPro" id="IPR011333">
    <property type="entry name" value="SKP1/BTB/POZ_sf"/>
</dbReference>
<feature type="domain" description="BTB" evidence="4">
    <location>
        <begin position="876"/>
        <end position="944"/>
    </location>
</feature>
<evidence type="ECO:0000313" key="5">
    <source>
        <dbReference type="EMBL" id="SGZ47310.1"/>
    </source>
</evidence>
<dbReference type="Pfam" id="PF00415">
    <property type="entry name" value="RCC1"/>
    <property type="match status" value="1"/>
</dbReference>
<dbReference type="STRING" id="45354.A0A1L0CVQ4"/>
<keyword evidence="6" id="KW-1185">Reference proteome</keyword>
<feature type="region of interest" description="Disordered" evidence="3">
    <location>
        <begin position="1394"/>
        <end position="1443"/>
    </location>
</feature>
<dbReference type="Pfam" id="PF13540">
    <property type="entry name" value="RCC1_2"/>
    <property type="match status" value="1"/>
</dbReference>
<feature type="compositionally biased region" description="Polar residues" evidence="3">
    <location>
        <begin position="1396"/>
        <end position="1427"/>
    </location>
</feature>
<dbReference type="InterPro" id="IPR000210">
    <property type="entry name" value="BTB/POZ_dom"/>
</dbReference>
<sequence>MKKNQKDDHVLNLAKLPKSTLLTKDIFGRSVLHIAILANDVASFRKLLRSPDSRHILLATDYENGWNVLHYIFHHKRMACLLILLENLDLAPNSTANALAELLKRKDRCRLPPLALLNNDIKDTVWIPLYINESNEFHLERRFKSSSPTDSVDAYLPPYIEHDWWLESRGGLHIYAFGSNTNNQLGLGDSTDRSAPCRVSLRDFNLVYQVDTQIREMLTKPRFRMVKLSKYHSVVITLNGRLFTCGMGSRGRLGHGNVANLYRHKAVDFFDSIGAVLDVGTSNNHNIALTSTNEVYAWGLNSYNQLGFTTIAQLSFKNTSEVYENSPRLVNSGDLRRKSQRLLGVEVSKIHSVAYSRNSIFFWGLDIGQMGFVTSDTTPVKNSDNHRVNGVTYKGSIVPQPKEVTLRDEIKFVSTCETCTCVVTVSNDIYVYFLGQRVKLPKLPVRGFHDVKFDCFKPSRLTSAPIIKKIVLRAAENIHILLEGGDVMAFSLSDVKSLRNVRYTYIWRAYDSDMRAVDVDNSYDGSVIICTKNGSVFVNTTQTQKRSSSVSTMSMPAFSSTKKKFKKVEHVNRVCRVACDESFTSFAVVKDDIDLLPLKLQKNDFFVDLEYLSVLSEQDLYRKQDQLLDVDHDVNSYVTDYIYPSSPSSSNDDEHPFLMDRLGQDLSSLTISKDDLGRNIDFLRLNQDQKFNYSKNSEPLAKSVYQPTERSASMINFLNSEMQVLAFLNDCAASSNKFYDGLIKFTRRPDVSIGFHTKLLEYRSSFCMEIFNPQNEGEYFIHEDIQGFYDKDSKTLTFSTDVSLRAVVVLLHFMYTNDVLSFWENYPSGLKCPEEIRKVKSDYTKLMDLFRMDGFYGKREAFVNQLQQMADDKTDGDVLITLRDGVELCHSSILVARSAFFETILSCRWETGDADSSQDGSHMKYITLENVDTMQFQVILNHLHGCNDLHVFDSATGIISETNDSDDFVNFLLDMIEISDELLLVQLKHLCELAIKDFISTENVLVLLAHSDWLHAQKLFMSCCWYIYNNLEIVVFDRNLCDLDIELVQKLELQICFLHHCKFEDFVVGDKGEVKPHYGTNALESREGSVNFFIKSPDQFNIWYMKDTKEFLESHPELKNDSINEESRRKLSARRMSRRTSIDPLAEFRELASAQIQERRVSESAIADEEEFELVTRRRKSKLTPRIDLSLSDRLPLSKERSSSPNQPTFGTADVVSTPMEPNSSSMGTFSANGSAPGSSASSFAWVSRNSSTSSVTAVQPLQLRENENPRQTKIKFAPSMRLSQKQRKKLAQQEPDPVFGESSSNSQALKNPWKPASTPETGNSSNVANLPVLGAKKNDTTPTLSAIMLQESTRVEEQKLQETFLRTMQDVQQEQEFAKWWEQESKRVQMELEGFSQNRQNRQNIASNGNVSELNGHSREIGQNAQRGRGGKLRRGRKKSVP</sequence>
<protein>
    <submittedName>
        <fullName evidence="5">CIC11C00000005855</fullName>
    </submittedName>
</protein>
<dbReference type="InterPro" id="IPR009091">
    <property type="entry name" value="RCC1/BLIP-II"/>
</dbReference>
<feature type="region of interest" description="Disordered" evidence="3">
    <location>
        <begin position="1255"/>
        <end position="1339"/>
    </location>
</feature>
<dbReference type="Gene3D" id="3.30.710.10">
    <property type="entry name" value="Potassium Channel Kv1.1, Chain A"/>
    <property type="match status" value="1"/>
</dbReference>
<name>A0A1L0CVQ4_9ASCO</name>
<evidence type="ECO:0000256" key="3">
    <source>
        <dbReference type="SAM" id="MobiDB-lite"/>
    </source>
</evidence>
<dbReference type="SUPFAM" id="SSF54695">
    <property type="entry name" value="POZ domain"/>
    <property type="match status" value="1"/>
</dbReference>
<feature type="region of interest" description="Disordered" evidence="3">
    <location>
        <begin position="1194"/>
        <end position="1243"/>
    </location>
</feature>
<feature type="compositionally biased region" description="Polar residues" evidence="3">
    <location>
        <begin position="1319"/>
        <end position="1329"/>
    </location>
</feature>
<evidence type="ECO:0000259" key="4">
    <source>
        <dbReference type="PROSITE" id="PS50097"/>
    </source>
</evidence>
<dbReference type="OrthoDB" id="1893551at2759"/>
<dbReference type="InterPro" id="IPR051625">
    <property type="entry name" value="Signaling_Regulatory_Domain"/>
</dbReference>
<dbReference type="EMBL" id="LT635756">
    <property type="protein sequence ID" value="SGZ47310.1"/>
    <property type="molecule type" value="Genomic_DNA"/>
</dbReference>
<evidence type="ECO:0000313" key="6">
    <source>
        <dbReference type="Proteomes" id="UP000182334"/>
    </source>
</evidence>
<proteinExistence type="predicted"/>
<dbReference type="Gene3D" id="1.25.40.20">
    <property type="entry name" value="Ankyrin repeat-containing domain"/>
    <property type="match status" value="1"/>
</dbReference>
<dbReference type="Proteomes" id="UP000182334">
    <property type="component" value="Chromosome I"/>
</dbReference>
<feature type="compositionally biased region" description="Basic residues" evidence="3">
    <location>
        <begin position="1430"/>
        <end position="1443"/>
    </location>
</feature>
<dbReference type="CDD" id="cd14733">
    <property type="entry name" value="BACK"/>
    <property type="match status" value="1"/>
</dbReference>
<evidence type="ECO:0000256" key="1">
    <source>
        <dbReference type="ARBA" id="ARBA00022737"/>
    </source>
</evidence>
<feature type="compositionally biased region" description="Polar residues" evidence="3">
    <location>
        <begin position="1220"/>
        <end position="1229"/>
    </location>
</feature>
<accession>A0A1L0CVQ4</accession>
<dbReference type="PANTHER" id="PTHR22872:SF2">
    <property type="entry name" value="INHIBITOR OF BRUTON TYROSINE KINASE"/>
    <property type="match status" value="1"/>
</dbReference>
<dbReference type="PANTHER" id="PTHR22872">
    <property type="entry name" value="BTK-BINDING PROTEIN-RELATED"/>
    <property type="match status" value="1"/>
</dbReference>
<reference evidence="5 6" key="1">
    <citation type="submission" date="2016-10" db="EMBL/GenBank/DDBJ databases">
        <authorList>
            <person name="de Groot N.N."/>
        </authorList>
    </citation>
    <scope>NUCLEOTIDE SEQUENCE [LARGE SCALE GENOMIC DNA]</scope>
    <source>
        <strain evidence="5 6">CBS 141442</strain>
    </source>
</reference>
<keyword evidence="1" id="KW-0677">Repeat</keyword>